<evidence type="ECO:0000313" key="2">
    <source>
        <dbReference type="EMBL" id="OWY31303.1"/>
    </source>
</evidence>
<feature type="transmembrane region" description="Helical" evidence="1">
    <location>
        <begin position="66"/>
        <end position="85"/>
    </location>
</feature>
<keyword evidence="1" id="KW-0812">Transmembrane</keyword>
<comment type="caution">
    <text evidence="2">The sequence shown here is derived from an EMBL/GenBank/DDBJ whole genome shotgun (WGS) entry which is preliminary data.</text>
</comment>
<evidence type="ECO:0000313" key="3">
    <source>
        <dbReference type="Proteomes" id="UP000197596"/>
    </source>
</evidence>
<gene>
    <name evidence="2" type="ORF">CEJ42_04480</name>
</gene>
<accession>A0A246WWA2</accession>
<organism evidence="2 3">
    <name type="scientific">Herbaspirillum robiniae</name>
    <dbReference type="NCBI Taxonomy" id="2014887"/>
    <lineage>
        <taxon>Bacteria</taxon>
        <taxon>Pseudomonadati</taxon>
        <taxon>Pseudomonadota</taxon>
        <taxon>Betaproteobacteria</taxon>
        <taxon>Burkholderiales</taxon>
        <taxon>Oxalobacteraceae</taxon>
        <taxon>Herbaspirillum</taxon>
    </lineage>
</organism>
<dbReference type="EMBL" id="NJGU01000001">
    <property type="protein sequence ID" value="OWY31303.1"/>
    <property type="molecule type" value="Genomic_DNA"/>
</dbReference>
<proteinExistence type="predicted"/>
<keyword evidence="1" id="KW-0472">Membrane</keyword>
<dbReference type="AlphaFoldDB" id="A0A246WWA2"/>
<name>A0A246WWA2_9BURK</name>
<keyword evidence="1" id="KW-1133">Transmembrane helix</keyword>
<evidence type="ECO:0000256" key="1">
    <source>
        <dbReference type="SAM" id="Phobius"/>
    </source>
</evidence>
<feature type="transmembrane region" description="Helical" evidence="1">
    <location>
        <begin position="23"/>
        <end position="45"/>
    </location>
</feature>
<sequence>MHYNSVFPNFCNRVANAGATAGLHIAAAAAFGPCCFYLLSQVLAVSVLSRLLMKQGVLASPWWQRVLAVLPICLLLWLGVMWALGEG</sequence>
<reference evidence="2 3" key="1">
    <citation type="submission" date="2017-06" db="EMBL/GenBank/DDBJ databases">
        <title>Herbaspirillum phytohormonus sp. nov., isolated from the root nodule of Robinia pseudoacacia in lead-zinc mine.</title>
        <authorList>
            <person name="Fan M."/>
            <person name="Lin Y."/>
        </authorList>
    </citation>
    <scope>NUCLEOTIDE SEQUENCE [LARGE SCALE GENOMIC DNA]</scope>
    <source>
        <strain evidence="2 3">HZ10</strain>
    </source>
</reference>
<protein>
    <submittedName>
        <fullName evidence="2">Uncharacterized protein</fullName>
    </submittedName>
</protein>
<dbReference type="Proteomes" id="UP000197596">
    <property type="component" value="Unassembled WGS sequence"/>
</dbReference>